<sequence>MRELGTYRYAVSAIFDVAPDLWACAYEESTKKQWLLAPSGRDEVQLQPAVQTDTLAERQDSDISTIRPTAGRFHTALTAENTYDVALGYSNGDVCVYNRSGGVLFALQCHHGAVARLEWNFHSAKPNTRELYVLFVDMTLVVIEWELVDSMAPKRYWRKYSLNGQRDIIGMLPCAVTRPASLFQSQPRAGLQTFMAVGCDPVVGFYHAGHEGTSLFRIAHLASAVATRAAGAVWSLAKNWGWPQDKVNDTVDAVPSDLGIHVALGMPDSHRRRARDLNVSPNGKLALVPDTLGRIFLIDTTSMLVIRLWKGYRDAQCGWMTHNDGLYMVFYSARRGLVEVWRARHGPRVLCLPLGAHAKLKLCTCLPQGPDDVVKCVFVWEQSSGESAVYQVELDANSITTEVQYKSRAKGEHESYIVHQLIDGIEKCLTKPSLTATVLDQMKSLKTIEGVESVVETLHEQKMGALHASFHRDTLTILLEVARQGREWGETQANFADLLFLFNLEWKLRLAQGFVDLEQEVTTKPFSPALFDDEDEVFTRMTKWRSIYGFQATAKQPTPLNCLQFIDCFAAPWADAVNPELELSLAHILHKTQRKDLAFDECVAQLYAVFKSPILRPPRSPSTHASFVSFLFAPLHGAVFSVQHVQAIHRRLLLDQDTEQYTHLFLEWYFALTEDEVLGMTSTNASSCLQRWLQPWLQSCSFPHSIDETSFTLPALSTNLCVIFDQCRSTPLLLHAFVLCHHVAHGLTHHANAVQDSTLGQVSAVGAGLRWRVLQQCLSQCLYFTCLLKVPGKLHVNAIESLDELMKFVAIVHLNTPKDSTDAPVIPYDIEDAWIAAWTASTKSHAVMSILSSFHQLDHPDSLSAFRTLMLCTAWNNDRSRMSFLALALQELDHLDGDDALKQAILVLMWDSYIRAQIKSILDYWIQVSTGKRSNKALDPIIAREFLVLVHQLLDVLSDTIKRPVLEVSKSRTMLSQHDHDGNCVATTVFNSDDPLDVGQLLTPVVWTGTPNDVLNMYRTHWPSSPIHSSLMKQLAHPTSTPTQASVDTHRQVVSVLIAFTSYSETIVPLPSLFDVSSLCKVPSFNEDAGTPSTAHGEARFQFTMALLRYDIAMGMAVAASLHLPLDQIKQDHAVWLYQAGKDALAEEVLDKVLIDPAVVTRMGRVARSRLALILSRMQSRSEYAVLMSQLPADSCAWIRSSEAPLGPGTQIRATRPWVCHVVVARVDPHVALLDTAPSLAATNALLHQCVQWMPPASSEHKKSLAMIAVVQLLLSQLKSSDGVVPTSRRKE</sequence>
<comment type="similarity">
    <text evidence="2">Belongs to the Rab3-GAP regulatory subunit family.</text>
</comment>
<evidence type="ECO:0000256" key="4">
    <source>
        <dbReference type="ARBA" id="ARBA00022490"/>
    </source>
</evidence>
<proteinExistence type="inferred from homology"/>
<dbReference type="OrthoDB" id="38572at2759"/>
<dbReference type="RefSeq" id="XP_008869675.1">
    <property type="nucleotide sequence ID" value="XM_008871453.1"/>
</dbReference>
<evidence type="ECO:0000256" key="3">
    <source>
        <dbReference type="ARBA" id="ARBA00022468"/>
    </source>
</evidence>
<dbReference type="PANTHER" id="PTHR12472:SF0">
    <property type="entry name" value="RAB3 GTPASE-ACTIVATING PROTEIN NON-CATALYTIC SUBUNIT"/>
    <property type="match status" value="1"/>
</dbReference>
<evidence type="ECO:0000259" key="6">
    <source>
        <dbReference type="Pfam" id="PF14656"/>
    </source>
</evidence>
<dbReference type="Pfam" id="PF14656">
    <property type="entry name" value="RAB3GAP2_C"/>
    <property type="match status" value="1"/>
</dbReference>
<accession>A0A024U7H4</accession>
<feature type="domain" description="Rab3-GAP regulatory subunit N-terminal" evidence="5">
    <location>
        <begin position="79"/>
        <end position="360"/>
    </location>
</feature>
<comment type="subcellular location">
    <subcellularLocation>
        <location evidence="1">Cytoplasm</location>
    </subcellularLocation>
</comment>
<evidence type="ECO:0000256" key="2">
    <source>
        <dbReference type="ARBA" id="ARBA00008153"/>
    </source>
</evidence>
<dbReference type="PANTHER" id="PTHR12472">
    <property type="entry name" value="RAB3-GAP REGULATORY DOMAIN"/>
    <property type="match status" value="1"/>
</dbReference>
<feature type="domain" description="Rab3GAP regulatory subunit C-terminal" evidence="6">
    <location>
        <begin position="1115"/>
        <end position="1255"/>
    </location>
</feature>
<evidence type="ECO:0008006" key="8">
    <source>
        <dbReference type="Google" id="ProtNLM"/>
    </source>
</evidence>
<name>A0A024U7H4_9STRA</name>
<dbReference type="EMBL" id="KI913962">
    <property type="protein sequence ID" value="ETW01827.1"/>
    <property type="molecule type" value="Genomic_DNA"/>
</dbReference>
<evidence type="ECO:0000256" key="1">
    <source>
        <dbReference type="ARBA" id="ARBA00004496"/>
    </source>
</evidence>
<organism evidence="7">
    <name type="scientific">Aphanomyces invadans</name>
    <dbReference type="NCBI Taxonomy" id="157072"/>
    <lineage>
        <taxon>Eukaryota</taxon>
        <taxon>Sar</taxon>
        <taxon>Stramenopiles</taxon>
        <taxon>Oomycota</taxon>
        <taxon>Saprolegniomycetes</taxon>
        <taxon>Saprolegniales</taxon>
        <taxon>Verrucalvaceae</taxon>
        <taxon>Aphanomyces</taxon>
    </lineage>
</organism>
<dbReference type="InterPro" id="IPR036322">
    <property type="entry name" value="WD40_repeat_dom_sf"/>
</dbReference>
<dbReference type="eggNOG" id="KOG2727">
    <property type="taxonomic scope" value="Eukaryota"/>
</dbReference>
<dbReference type="GeneID" id="20083451"/>
<dbReference type="InterPro" id="IPR032839">
    <property type="entry name" value="RAB3GAP_N"/>
</dbReference>
<dbReference type="STRING" id="157072.A0A024U7H4"/>
<dbReference type="GO" id="GO:0005096">
    <property type="term" value="F:GTPase activator activity"/>
    <property type="evidence" value="ECO:0007669"/>
    <property type="project" value="UniProtKB-KW"/>
</dbReference>
<dbReference type="Pfam" id="PF14655">
    <property type="entry name" value="RAB3GAP2_N"/>
    <property type="match status" value="1"/>
</dbReference>
<evidence type="ECO:0000313" key="7">
    <source>
        <dbReference type="EMBL" id="ETW01827.1"/>
    </source>
</evidence>
<keyword evidence="4" id="KW-0963">Cytoplasm</keyword>
<keyword evidence="3" id="KW-0343">GTPase activation</keyword>
<dbReference type="GO" id="GO:0005737">
    <property type="term" value="C:cytoplasm"/>
    <property type="evidence" value="ECO:0007669"/>
    <property type="project" value="UniProtKB-SubCell"/>
</dbReference>
<protein>
    <recommendedName>
        <fullName evidence="8">Rab3-GAP regulatory subunit N-terminal domain-containing protein</fullName>
    </recommendedName>
</protein>
<reference evidence="7" key="1">
    <citation type="submission" date="2013-12" db="EMBL/GenBank/DDBJ databases">
        <title>The Genome Sequence of Aphanomyces invadans NJM9701.</title>
        <authorList>
            <consortium name="The Broad Institute Genomics Platform"/>
            <person name="Russ C."/>
            <person name="Tyler B."/>
            <person name="van West P."/>
            <person name="Dieguez-Uribeondo J."/>
            <person name="Young S.K."/>
            <person name="Zeng Q."/>
            <person name="Gargeya S."/>
            <person name="Fitzgerald M."/>
            <person name="Abouelleil A."/>
            <person name="Alvarado L."/>
            <person name="Chapman S.B."/>
            <person name="Gainer-Dewar J."/>
            <person name="Goldberg J."/>
            <person name="Griggs A."/>
            <person name="Gujja S."/>
            <person name="Hansen M."/>
            <person name="Howarth C."/>
            <person name="Imamovic A."/>
            <person name="Ireland A."/>
            <person name="Larimer J."/>
            <person name="McCowan C."/>
            <person name="Murphy C."/>
            <person name="Pearson M."/>
            <person name="Poon T.W."/>
            <person name="Priest M."/>
            <person name="Roberts A."/>
            <person name="Saif S."/>
            <person name="Shea T."/>
            <person name="Sykes S."/>
            <person name="Wortman J."/>
            <person name="Nusbaum C."/>
            <person name="Birren B."/>
        </authorList>
    </citation>
    <scope>NUCLEOTIDE SEQUENCE [LARGE SCALE GENOMIC DNA]</scope>
    <source>
        <strain evidence="7">NJM9701</strain>
    </source>
</reference>
<dbReference type="SUPFAM" id="SSF50978">
    <property type="entry name" value="WD40 repeat-like"/>
    <property type="match status" value="1"/>
</dbReference>
<evidence type="ECO:0000259" key="5">
    <source>
        <dbReference type="Pfam" id="PF14655"/>
    </source>
</evidence>
<dbReference type="InterPro" id="IPR029257">
    <property type="entry name" value="RAB3GAP2_C"/>
</dbReference>
<gene>
    <name evidence="7" type="ORF">H310_06401</name>
</gene>
<dbReference type="InterPro" id="IPR026059">
    <property type="entry name" value="Rab3GAP2"/>
</dbReference>
<dbReference type="VEuPathDB" id="FungiDB:H310_06401"/>